<dbReference type="EMBL" id="JAUCBP010000006">
    <property type="protein sequence ID" value="MDM7859958.1"/>
    <property type="molecule type" value="Genomic_DNA"/>
</dbReference>
<dbReference type="PANTHER" id="PTHR44757">
    <property type="entry name" value="DIGUANYLATE CYCLASE DGCP"/>
    <property type="match status" value="1"/>
</dbReference>
<dbReference type="InterPro" id="IPR001633">
    <property type="entry name" value="EAL_dom"/>
</dbReference>
<keyword evidence="1" id="KW-0812">Transmembrane</keyword>
<dbReference type="Proteomes" id="UP001234343">
    <property type="component" value="Unassembled WGS sequence"/>
</dbReference>
<feature type="signal peptide" evidence="2">
    <location>
        <begin position="1"/>
        <end position="26"/>
    </location>
</feature>
<keyword evidence="2" id="KW-0732">Signal</keyword>
<evidence type="ECO:0000259" key="3">
    <source>
        <dbReference type="PROSITE" id="PS50883"/>
    </source>
</evidence>
<dbReference type="CDD" id="cd01948">
    <property type="entry name" value="EAL"/>
    <property type="match status" value="1"/>
</dbReference>
<evidence type="ECO:0000259" key="5">
    <source>
        <dbReference type="PROSITE" id="PS50887"/>
    </source>
</evidence>
<keyword evidence="1" id="KW-0472">Membrane</keyword>
<dbReference type="InterPro" id="IPR003660">
    <property type="entry name" value="HAMP_dom"/>
</dbReference>
<dbReference type="PROSITE" id="PS50885">
    <property type="entry name" value="HAMP"/>
    <property type="match status" value="1"/>
</dbReference>
<dbReference type="Gene3D" id="6.10.340.10">
    <property type="match status" value="1"/>
</dbReference>
<dbReference type="SMART" id="SM00267">
    <property type="entry name" value="GGDEF"/>
    <property type="match status" value="1"/>
</dbReference>
<dbReference type="Pfam" id="PF00563">
    <property type="entry name" value="EAL"/>
    <property type="match status" value="1"/>
</dbReference>
<dbReference type="InterPro" id="IPR035919">
    <property type="entry name" value="EAL_sf"/>
</dbReference>
<accession>A0ABT7SUU0</accession>
<dbReference type="InterPro" id="IPR052155">
    <property type="entry name" value="Biofilm_reg_signaling"/>
</dbReference>
<reference evidence="6 7" key="1">
    <citation type="submission" date="2023-06" db="EMBL/GenBank/DDBJ databases">
        <title>Alteromonas sp. ASW11-36 isolated from intertidal sand.</title>
        <authorList>
            <person name="Li Y."/>
        </authorList>
    </citation>
    <scope>NUCLEOTIDE SEQUENCE [LARGE SCALE GENOMIC DNA]</scope>
    <source>
        <strain evidence="6 7">ASW11-36</strain>
    </source>
</reference>
<dbReference type="SMART" id="SM00304">
    <property type="entry name" value="HAMP"/>
    <property type="match status" value="1"/>
</dbReference>
<name>A0ABT7SUU0_9ALTE</name>
<dbReference type="SUPFAM" id="SSF55073">
    <property type="entry name" value="Nucleotide cyclase"/>
    <property type="match status" value="1"/>
</dbReference>
<evidence type="ECO:0000259" key="4">
    <source>
        <dbReference type="PROSITE" id="PS50885"/>
    </source>
</evidence>
<evidence type="ECO:0000313" key="6">
    <source>
        <dbReference type="EMBL" id="MDM7859958.1"/>
    </source>
</evidence>
<feature type="domain" description="HAMP" evidence="4">
    <location>
        <begin position="191"/>
        <end position="244"/>
    </location>
</feature>
<dbReference type="SUPFAM" id="SSF141868">
    <property type="entry name" value="EAL domain-like"/>
    <property type="match status" value="1"/>
</dbReference>
<feature type="chain" id="PRO_5045725926" evidence="2">
    <location>
        <begin position="27"/>
        <end position="709"/>
    </location>
</feature>
<comment type="caution">
    <text evidence="6">The sequence shown here is derived from an EMBL/GenBank/DDBJ whole genome shotgun (WGS) entry which is preliminary data.</text>
</comment>
<gene>
    <name evidence="6" type="ORF">QTP81_05040</name>
</gene>
<dbReference type="RefSeq" id="WP_289364154.1">
    <property type="nucleotide sequence ID" value="NZ_JAUCBP010000006.1"/>
</dbReference>
<dbReference type="SMART" id="SM00052">
    <property type="entry name" value="EAL"/>
    <property type="match status" value="1"/>
</dbReference>
<dbReference type="PANTHER" id="PTHR44757:SF2">
    <property type="entry name" value="BIOFILM ARCHITECTURE MAINTENANCE PROTEIN MBAA"/>
    <property type="match status" value="1"/>
</dbReference>
<evidence type="ECO:0000256" key="2">
    <source>
        <dbReference type="SAM" id="SignalP"/>
    </source>
</evidence>
<organism evidence="6 7">
    <name type="scientific">Alteromonas arenosi</name>
    <dbReference type="NCBI Taxonomy" id="3055817"/>
    <lineage>
        <taxon>Bacteria</taxon>
        <taxon>Pseudomonadati</taxon>
        <taxon>Pseudomonadota</taxon>
        <taxon>Gammaproteobacteria</taxon>
        <taxon>Alteromonadales</taxon>
        <taxon>Alteromonadaceae</taxon>
        <taxon>Alteromonas/Salinimonas group</taxon>
        <taxon>Alteromonas</taxon>
    </lineage>
</organism>
<dbReference type="Gene3D" id="3.20.20.450">
    <property type="entry name" value="EAL domain"/>
    <property type="match status" value="1"/>
</dbReference>
<dbReference type="Pfam" id="PF00990">
    <property type="entry name" value="GGDEF"/>
    <property type="match status" value="1"/>
</dbReference>
<dbReference type="CDD" id="cd01949">
    <property type="entry name" value="GGDEF"/>
    <property type="match status" value="1"/>
</dbReference>
<dbReference type="InterPro" id="IPR000160">
    <property type="entry name" value="GGDEF_dom"/>
</dbReference>
<dbReference type="InterPro" id="IPR029787">
    <property type="entry name" value="Nucleotide_cyclase"/>
</dbReference>
<dbReference type="PROSITE" id="PS50883">
    <property type="entry name" value="EAL"/>
    <property type="match status" value="1"/>
</dbReference>
<keyword evidence="7" id="KW-1185">Reference proteome</keyword>
<feature type="domain" description="EAL" evidence="3">
    <location>
        <begin position="436"/>
        <end position="689"/>
    </location>
</feature>
<evidence type="ECO:0000256" key="1">
    <source>
        <dbReference type="SAM" id="Phobius"/>
    </source>
</evidence>
<feature type="domain" description="GGDEF" evidence="5">
    <location>
        <begin position="294"/>
        <end position="427"/>
    </location>
</feature>
<dbReference type="NCBIfam" id="TIGR00254">
    <property type="entry name" value="GGDEF"/>
    <property type="match status" value="1"/>
</dbReference>
<proteinExistence type="predicted"/>
<dbReference type="Gene3D" id="3.30.70.270">
    <property type="match status" value="1"/>
</dbReference>
<evidence type="ECO:0000313" key="7">
    <source>
        <dbReference type="Proteomes" id="UP001234343"/>
    </source>
</evidence>
<feature type="transmembrane region" description="Helical" evidence="1">
    <location>
        <begin position="167"/>
        <end position="188"/>
    </location>
</feature>
<sequence length="709" mass="79834">MFDRLFSSIKATLLFSALSFTLALSAAIMALTVNEHETLYLKTTTANLQSLTTNISNDLLLVVGADLDIVSLTATLLRFDSYPDIVFANVYDRDLQIIQQYIGQAGRDRLDTVDKLSNAIVEPALGTYRSGDYLYSVNRIGESKYPQGYLVVIYDIETTLSTSKQQLVLATLPFVVIVFVCLAILYSWSLRNRMRPLVMLSDFTQKLQFTKDYGQRFEVQGNNEVSRLGKNINGMIATIESELRINREQTAQLIDQQRTMTRLANYDSLTGLPNRQFVMDTLKLELARALRAEEDLVLMFFDLDGFKSINDSLGHETGDKVLIDVAGRVSSLMRDGDLVARLGGDEFLVIPARETTETNIHRMANRLIDAFQEPFCYNGLDLFVGVSIGVSRATDANFELNELVGNADIAMYRSKEAGKGTYTIFDSSMIEDHKRKLMIANSINSAISNNEYRVHYQPKVNQNGEIVGFETLLRWAHPILGMVSPAEFIPIAEQGGKIPAITSWVLEQACRDLDKIKAIFPQRFRVSVNLSAFDLRNPALFDFITNTFDRHNVDPRFFELEVTESAYLESFAASDKFFRRVSNMGCAISLDDFGTGYSSLGYLTQISIDTLKIDRQFIRELDTSERSRMVTGTIIDLAKRLNLTICAEGIEQEGQIAYLASQGCDHMQGFYFSRPLPLEELANLPRRFEIPGQNESPQLNISYDTRMGS</sequence>
<keyword evidence="1" id="KW-1133">Transmembrane helix</keyword>
<dbReference type="PROSITE" id="PS50887">
    <property type="entry name" value="GGDEF"/>
    <property type="match status" value="1"/>
</dbReference>
<protein>
    <submittedName>
        <fullName evidence="6">EAL domain-containing protein</fullName>
    </submittedName>
</protein>
<dbReference type="InterPro" id="IPR043128">
    <property type="entry name" value="Rev_trsase/Diguanyl_cyclase"/>
</dbReference>